<dbReference type="Pfam" id="PF18758">
    <property type="entry name" value="KDZ"/>
    <property type="match status" value="1"/>
</dbReference>
<proteinExistence type="predicted"/>
<dbReference type="PANTHER" id="PTHR33104">
    <property type="entry name" value="SI:DKEY-29D5.2"/>
    <property type="match status" value="1"/>
</dbReference>
<name>A0A1Y1I659_KLENI</name>
<feature type="domain" description="CxC3 like cysteine cluster" evidence="2">
    <location>
        <begin position="291"/>
        <end position="393"/>
    </location>
</feature>
<dbReference type="EMBL" id="DF237238">
    <property type="protein sequence ID" value="GAQ86445.1"/>
    <property type="molecule type" value="Genomic_DNA"/>
</dbReference>
<dbReference type="PANTHER" id="PTHR33104:SF2">
    <property type="entry name" value="CXC3 LIKE CYSTEINE CLUSTER DOMAIN-CONTAINING PROTEIN"/>
    <property type="match status" value="1"/>
</dbReference>
<reference evidence="3 4" key="1">
    <citation type="journal article" date="2014" name="Nat. Commun.">
        <title>Klebsormidium flaccidum genome reveals primary factors for plant terrestrial adaptation.</title>
        <authorList>
            <person name="Hori K."/>
            <person name="Maruyama F."/>
            <person name="Fujisawa T."/>
            <person name="Togashi T."/>
            <person name="Yamamoto N."/>
            <person name="Seo M."/>
            <person name="Sato S."/>
            <person name="Yamada T."/>
            <person name="Mori H."/>
            <person name="Tajima N."/>
            <person name="Moriyama T."/>
            <person name="Ikeuchi M."/>
            <person name="Watanabe M."/>
            <person name="Wada H."/>
            <person name="Kobayashi K."/>
            <person name="Saito M."/>
            <person name="Masuda T."/>
            <person name="Sasaki-Sekimoto Y."/>
            <person name="Mashiguchi K."/>
            <person name="Awai K."/>
            <person name="Shimojima M."/>
            <person name="Masuda S."/>
            <person name="Iwai M."/>
            <person name="Nobusawa T."/>
            <person name="Narise T."/>
            <person name="Kondo S."/>
            <person name="Saito H."/>
            <person name="Sato R."/>
            <person name="Murakawa M."/>
            <person name="Ihara Y."/>
            <person name="Oshima-Yamada Y."/>
            <person name="Ohtaka K."/>
            <person name="Satoh M."/>
            <person name="Sonobe K."/>
            <person name="Ishii M."/>
            <person name="Ohtani R."/>
            <person name="Kanamori-Sato M."/>
            <person name="Honoki R."/>
            <person name="Miyazaki D."/>
            <person name="Mochizuki H."/>
            <person name="Umetsu J."/>
            <person name="Higashi K."/>
            <person name="Shibata D."/>
            <person name="Kamiya Y."/>
            <person name="Sato N."/>
            <person name="Nakamura Y."/>
            <person name="Tabata S."/>
            <person name="Ida S."/>
            <person name="Kurokawa K."/>
            <person name="Ohta H."/>
        </authorList>
    </citation>
    <scope>NUCLEOTIDE SEQUENCE [LARGE SCALE GENOMIC DNA]</scope>
    <source>
        <strain evidence="3 4">NIES-2285</strain>
    </source>
</reference>
<keyword evidence="4" id="KW-1185">Reference proteome</keyword>
<evidence type="ECO:0000256" key="1">
    <source>
        <dbReference type="SAM" id="MobiDB-lite"/>
    </source>
</evidence>
<feature type="compositionally biased region" description="Acidic residues" evidence="1">
    <location>
        <begin position="1"/>
        <end position="11"/>
    </location>
</feature>
<feature type="compositionally biased region" description="Acidic residues" evidence="1">
    <location>
        <begin position="41"/>
        <end position="50"/>
    </location>
</feature>
<feature type="region of interest" description="Disordered" evidence="1">
    <location>
        <begin position="1"/>
        <end position="164"/>
    </location>
</feature>
<evidence type="ECO:0000313" key="3">
    <source>
        <dbReference type="EMBL" id="GAQ86445.1"/>
    </source>
</evidence>
<accession>A0A1Y1I659</accession>
<sequence>MDTSESSEEQLSELSSPAVSSSSSERAPQTHLPSKRKQDEVPIDSEEESGDVQSRESLGRTASRSLSGSGAASSSRERSVSCDGRERMFADGVPVTSAAPRPERRGKPQNRSVPPVQDPGASSQGVDAKERTSGRNDGGSGVDHRRDNADGNPRSAGDSGTAPRPVWFEEEVEEAEGQPDWAVRTEREYRAYVEGRQSIAAELLRQEAVPGDDESGCSCQGCQGVGILRCQECTGGRAICAECDEGFHPHAHFHHRSILKAEGFWSPLSPTKAVVNGQLNDVAKCFSQPPLRPCAHCKQTSWGPAQAVADKWAVITLEGRFDFHKAAFKCQTEGCPCLQIQDGVEALQLGYWVGTVTKVVTLYSVAMLKHWDKVQKHMPGSGLSAFVKILEETGQELGREGPINRHTLGLACSEFKFAKYEFASLGRMQTGLECPACYLDLHSIISDGNRKLYRWDRSYALFQDCYYGELLIFEDESVLRTLEALDLQLGVSRPDAQCGGKWKAARDTRSAIRGQAETGAVFCGCRHQVAMKAVNLVRSGERFGYTYFLDRHFIQGRHPRFFWQDIICKYWPWREKALDNMGEDVDGVTKPALNIMHGKLHSWPCQAVFGGRWQKGAGAGSGEDMELFFSYMSRFGLVTKNMGAARRGERITEATLYWNEDKRAAMAKSLAKRLDQTKFRVVAAAQDLDRLCQETLQISESEVPLQKFEEWKSEVQQIAKEQLSRSGRAPSAAVKYFSLVTEVEAARELEAFRQSGSFEDSLLCSETVQQVRSLTAEVVRDLHLKERKLKELERSLFSGEVGPSIPEGAKQKVLEASRTELAELTILGLQVEVEALLHSLEKYKSRIASEADSAKMRASMRKKEGEEESRLLVDEQRSLLTYYSDLIVGLDKRIEQLDSLDSRADAEAPAESELEGRQSRYWISESRLKNDRDARNGCRALHAQARAAAAIRLREAKKSFPHALEEASAEGSGA</sequence>
<dbReference type="OrthoDB" id="5985655at2759"/>
<dbReference type="InterPro" id="IPR040521">
    <property type="entry name" value="KDZ"/>
</dbReference>
<dbReference type="Pfam" id="PF18804">
    <property type="entry name" value="CxC3"/>
    <property type="match status" value="1"/>
</dbReference>
<feature type="compositionally biased region" description="Low complexity" evidence="1">
    <location>
        <begin position="12"/>
        <end position="27"/>
    </location>
</feature>
<evidence type="ECO:0000259" key="2">
    <source>
        <dbReference type="Pfam" id="PF18804"/>
    </source>
</evidence>
<feature type="compositionally biased region" description="Low complexity" evidence="1">
    <location>
        <begin position="59"/>
        <end position="74"/>
    </location>
</feature>
<gene>
    <name evidence="3" type="ORF">KFL_002890120</name>
</gene>
<dbReference type="InterPro" id="IPR040564">
    <property type="entry name" value="CxC3-like"/>
</dbReference>
<organism evidence="3 4">
    <name type="scientific">Klebsormidium nitens</name>
    <name type="common">Green alga</name>
    <name type="synonym">Ulothrix nitens</name>
    <dbReference type="NCBI Taxonomy" id="105231"/>
    <lineage>
        <taxon>Eukaryota</taxon>
        <taxon>Viridiplantae</taxon>
        <taxon>Streptophyta</taxon>
        <taxon>Klebsormidiophyceae</taxon>
        <taxon>Klebsormidiales</taxon>
        <taxon>Klebsormidiaceae</taxon>
        <taxon>Klebsormidium</taxon>
    </lineage>
</organism>
<feature type="compositionally biased region" description="Basic and acidic residues" evidence="1">
    <location>
        <begin position="75"/>
        <end position="89"/>
    </location>
</feature>
<dbReference type="AlphaFoldDB" id="A0A1Y1I659"/>
<evidence type="ECO:0000313" key="4">
    <source>
        <dbReference type="Proteomes" id="UP000054558"/>
    </source>
</evidence>
<dbReference type="Proteomes" id="UP000054558">
    <property type="component" value="Unassembled WGS sequence"/>
</dbReference>
<dbReference type="OMA" id="CECTENL"/>
<protein>
    <recommendedName>
        <fullName evidence="2">CxC3 like cysteine cluster domain-containing protein</fullName>
    </recommendedName>
</protein>